<feature type="signal peptide" evidence="6">
    <location>
        <begin position="1"/>
        <end position="22"/>
    </location>
</feature>
<dbReference type="SUPFAM" id="SSF49503">
    <property type="entry name" value="Cupredoxins"/>
    <property type="match status" value="3"/>
</dbReference>
<dbReference type="PROSITE" id="PS00079">
    <property type="entry name" value="MULTICOPPER_OXIDASE1"/>
    <property type="match status" value="1"/>
</dbReference>
<evidence type="ECO:0000259" key="7">
    <source>
        <dbReference type="Pfam" id="PF00394"/>
    </source>
</evidence>
<evidence type="ECO:0000256" key="2">
    <source>
        <dbReference type="ARBA" id="ARBA00022723"/>
    </source>
</evidence>
<feature type="domain" description="Plastocyanin-like" evidence="7">
    <location>
        <begin position="165"/>
        <end position="322"/>
    </location>
</feature>
<evidence type="ECO:0000259" key="8">
    <source>
        <dbReference type="Pfam" id="PF07731"/>
    </source>
</evidence>
<dbReference type="PANTHER" id="PTHR11709:SF394">
    <property type="entry name" value="FI03373P-RELATED"/>
    <property type="match status" value="1"/>
</dbReference>
<dbReference type="STRING" id="109895.A0A507E1V2"/>
<dbReference type="Gene3D" id="2.60.40.420">
    <property type="entry name" value="Cupredoxins - blue copper proteins"/>
    <property type="match status" value="3"/>
</dbReference>
<feature type="domain" description="Plastocyanin-like" evidence="9">
    <location>
        <begin position="39"/>
        <end position="153"/>
    </location>
</feature>
<feature type="region of interest" description="Disordered" evidence="5">
    <location>
        <begin position="325"/>
        <end position="344"/>
    </location>
</feature>
<dbReference type="Pfam" id="PF07731">
    <property type="entry name" value="Cu-oxidase_2"/>
    <property type="match status" value="1"/>
</dbReference>
<evidence type="ECO:0000313" key="10">
    <source>
        <dbReference type="EMBL" id="TPX58053.1"/>
    </source>
</evidence>
<evidence type="ECO:0000313" key="11">
    <source>
        <dbReference type="Proteomes" id="UP000318582"/>
    </source>
</evidence>
<dbReference type="PROSITE" id="PS00080">
    <property type="entry name" value="MULTICOPPER_OXIDASE2"/>
    <property type="match status" value="1"/>
</dbReference>
<protein>
    <recommendedName>
        <fullName evidence="12">L-ascorbate oxidase</fullName>
    </recommendedName>
</protein>
<evidence type="ECO:0000256" key="1">
    <source>
        <dbReference type="ARBA" id="ARBA00010609"/>
    </source>
</evidence>
<feature type="chain" id="PRO_5021491955" description="L-ascorbate oxidase" evidence="6">
    <location>
        <begin position="23"/>
        <end position="559"/>
    </location>
</feature>
<dbReference type="Pfam" id="PF00394">
    <property type="entry name" value="Cu-oxidase"/>
    <property type="match status" value="1"/>
</dbReference>
<keyword evidence="11" id="KW-1185">Reference proteome</keyword>
<dbReference type="PANTHER" id="PTHR11709">
    <property type="entry name" value="MULTI-COPPER OXIDASE"/>
    <property type="match status" value="1"/>
</dbReference>
<dbReference type="InterPro" id="IPR002355">
    <property type="entry name" value="Cu_oxidase_Cu_BS"/>
</dbReference>
<name>A0A507E1V2_9FUNG</name>
<comment type="similarity">
    <text evidence="1">Belongs to the multicopper oxidase family.</text>
</comment>
<dbReference type="Proteomes" id="UP000318582">
    <property type="component" value="Unassembled WGS sequence"/>
</dbReference>
<dbReference type="EMBL" id="QEAQ01000042">
    <property type="protein sequence ID" value="TPX58053.1"/>
    <property type="molecule type" value="Genomic_DNA"/>
</dbReference>
<keyword evidence="4" id="KW-0186">Copper</keyword>
<evidence type="ECO:0000256" key="4">
    <source>
        <dbReference type="ARBA" id="ARBA00023008"/>
    </source>
</evidence>
<dbReference type="CDD" id="cd04205">
    <property type="entry name" value="CuRO_2_LCC_like"/>
    <property type="match status" value="1"/>
</dbReference>
<dbReference type="AlphaFoldDB" id="A0A507E1V2"/>
<dbReference type="InterPro" id="IPR033138">
    <property type="entry name" value="Cu_oxidase_CS"/>
</dbReference>
<comment type="caution">
    <text evidence="10">The sequence shown here is derived from an EMBL/GenBank/DDBJ whole genome shotgun (WGS) entry which is preliminary data.</text>
</comment>
<gene>
    <name evidence="10" type="ORF">PhCBS80983_g03412</name>
</gene>
<dbReference type="Pfam" id="PF07732">
    <property type="entry name" value="Cu-oxidase_3"/>
    <property type="match status" value="1"/>
</dbReference>
<dbReference type="CDD" id="cd04206">
    <property type="entry name" value="CuRO_1_LCC_like"/>
    <property type="match status" value="1"/>
</dbReference>
<dbReference type="FunFam" id="2.60.40.420:FF:000045">
    <property type="entry name" value="Laccase 2"/>
    <property type="match status" value="1"/>
</dbReference>
<dbReference type="InterPro" id="IPR011706">
    <property type="entry name" value="Cu-oxidase_C"/>
</dbReference>
<proteinExistence type="inferred from homology"/>
<keyword evidence="3" id="KW-0560">Oxidoreductase</keyword>
<accession>A0A507E1V2</accession>
<dbReference type="InterPro" id="IPR008972">
    <property type="entry name" value="Cupredoxin"/>
</dbReference>
<feature type="domain" description="Plastocyanin-like" evidence="8">
    <location>
        <begin position="410"/>
        <end position="541"/>
    </location>
</feature>
<evidence type="ECO:0000259" key="9">
    <source>
        <dbReference type="Pfam" id="PF07732"/>
    </source>
</evidence>
<sequence length="559" mass="61990">MFRLPVALWALYALLLVVVVSGRPAHLAKQVSHFDLNVTESLGAPDCHERVIRYVNGVYPAPAITVNTGDRLRVTIRNRLESESISIHFHGVKQTGTPWSDGTSHISQNAIPPGKDMTLEFHVRDQAGTFLYHAHNAMQELSIFGALIVQDQKEDRKHFKYDGERTLVLSDYWHNSSIAQEQGLLGTPFKWIGDPQSILTNGITQFANCSTSGKLSPKAPNGGYAVTTVEKGKTYRFRIINAATLGFFRFDIPGHKMTVIEADGTLVEPRAIDHLEINAGQRYSVLITASSPSDKDYWMSTQAMWRPKSAPNGWSILRYSNSSKESTAPAHGIPPTSLPPKGPEISGWMDRHLVPLHKVRIPAPTGPTMQLNFSQINTGPVGANTVRWKIGRQSYVLPNQAMLLQHYNGTIKDMDPASKPIYVHKNRVVDILLQARVGTLNGVCEQHPFHLHGHSFWDLGGGNGTWNPTMRPDTKHAVIRDTLTVYPSPSAYFETPQPEGTGCGWRRLRFVADNPGAWMLHCHIVAHLVMGMATTFLVAPNDIPPLPANFPDWMTGGIH</sequence>
<dbReference type="GO" id="GO:0005507">
    <property type="term" value="F:copper ion binding"/>
    <property type="evidence" value="ECO:0007669"/>
    <property type="project" value="InterPro"/>
</dbReference>
<dbReference type="InterPro" id="IPR011707">
    <property type="entry name" value="Cu-oxidase-like_N"/>
</dbReference>
<dbReference type="GO" id="GO:0016491">
    <property type="term" value="F:oxidoreductase activity"/>
    <property type="evidence" value="ECO:0007669"/>
    <property type="project" value="UniProtKB-KW"/>
</dbReference>
<evidence type="ECO:0008006" key="12">
    <source>
        <dbReference type="Google" id="ProtNLM"/>
    </source>
</evidence>
<dbReference type="InterPro" id="IPR001117">
    <property type="entry name" value="Cu-oxidase_2nd"/>
</dbReference>
<organism evidence="10 11">
    <name type="scientific">Powellomyces hirtus</name>
    <dbReference type="NCBI Taxonomy" id="109895"/>
    <lineage>
        <taxon>Eukaryota</taxon>
        <taxon>Fungi</taxon>
        <taxon>Fungi incertae sedis</taxon>
        <taxon>Chytridiomycota</taxon>
        <taxon>Chytridiomycota incertae sedis</taxon>
        <taxon>Chytridiomycetes</taxon>
        <taxon>Spizellomycetales</taxon>
        <taxon>Powellomycetaceae</taxon>
        <taxon>Powellomyces</taxon>
    </lineage>
</organism>
<keyword evidence="2" id="KW-0479">Metal-binding</keyword>
<evidence type="ECO:0000256" key="6">
    <source>
        <dbReference type="SAM" id="SignalP"/>
    </source>
</evidence>
<reference evidence="10 11" key="1">
    <citation type="journal article" date="2019" name="Sci. Rep.">
        <title>Comparative genomics of chytrid fungi reveal insights into the obligate biotrophic and pathogenic lifestyle of Synchytrium endobioticum.</title>
        <authorList>
            <person name="van de Vossenberg B.T.L.H."/>
            <person name="Warris S."/>
            <person name="Nguyen H.D.T."/>
            <person name="van Gent-Pelzer M.P.E."/>
            <person name="Joly D.L."/>
            <person name="van de Geest H.C."/>
            <person name="Bonants P.J.M."/>
            <person name="Smith D.S."/>
            <person name="Levesque C.A."/>
            <person name="van der Lee T.A.J."/>
        </authorList>
    </citation>
    <scope>NUCLEOTIDE SEQUENCE [LARGE SCALE GENOMIC DNA]</scope>
    <source>
        <strain evidence="10 11">CBS 809.83</strain>
    </source>
</reference>
<evidence type="ECO:0000256" key="5">
    <source>
        <dbReference type="SAM" id="MobiDB-lite"/>
    </source>
</evidence>
<keyword evidence="6" id="KW-0732">Signal</keyword>
<evidence type="ECO:0000256" key="3">
    <source>
        <dbReference type="ARBA" id="ARBA00023002"/>
    </source>
</evidence>
<dbReference type="InterPro" id="IPR045087">
    <property type="entry name" value="Cu-oxidase_fam"/>
</dbReference>